<accession>A0A8S3I8P5</accession>
<dbReference type="AlphaFoldDB" id="A0A8S3I8P5"/>
<proteinExistence type="predicted"/>
<reference evidence="1" key="1">
    <citation type="submission" date="2021-02" db="EMBL/GenBank/DDBJ databases">
        <authorList>
            <person name="Nowell W R."/>
        </authorList>
    </citation>
    <scope>NUCLEOTIDE SEQUENCE</scope>
</reference>
<protein>
    <submittedName>
        <fullName evidence="1">Uncharacterized protein</fullName>
    </submittedName>
</protein>
<evidence type="ECO:0000313" key="1">
    <source>
        <dbReference type="EMBL" id="CAF5193750.1"/>
    </source>
</evidence>
<name>A0A8S3I8P5_9BILA</name>
<gene>
    <name evidence="1" type="ORF">SMN809_LOCUS73178</name>
</gene>
<dbReference type="Proteomes" id="UP000676336">
    <property type="component" value="Unassembled WGS sequence"/>
</dbReference>
<feature type="non-terminal residue" evidence="1">
    <location>
        <position position="80"/>
    </location>
</feature>
<evidence type="ECO:0000313" key="2">
    <source>
        <dbReference type="Proteomes" id="UP000676336"/>
    </source>
</evidence>
<dbReference type="EMBL" id="CAJOBI010327333">
    <property type="protein sequence ID" value="CAF5193750.1"/>
    <property type="molecule type" value="Genomic_DNA"/>
</dbReference>
<organism evidence="1 2">
    <name type="scientific">Rotaria magnacalcarata</name>
    <dbReference type="NCBI Taxonomy" id="392030"/>
    <lineage>
        <taxon>Eukaryota</taxon>
        <taxon>Metazoa</taxon>
        <taxon>Spiralia</taxon>
        <taxon>Gnathifera</taxon>
        <taxon>Rotifera</taxon>
        <taxon>Eurotatoria</taxon>
        <taxon>Bdelloidea</taxon>
        <taxon>Philodinida</taxon>
        <taxon>Philodinidae</taxon>
        <taxon>Rotaria</taxon>
    </lineage>
</organism>
<comment type="caution">
    <text evidence="1">The sequence shown here is derived from an EMBL/GenBank/DDBJ whole genome shotgun (WGS) entry which is preliminary data.</text>
</comment>
<sequence>MSDGLCKRGCDPIIGRRRRAVTQINSSDMNTTLVSAKAKEICQVYIDSFVRVAPKNLTDSEIRNIQTACITDVSNTGDTQ</sequence>